<protein>
    <submittedName>
        <fullName evidence="4">CheC, inhibitor of MCP methylation</fullName>
    </submittedName>
</protein>
<dbReference type="InterPro" id="IPR007597">
    <property type="entry name" value="CheC"/>
</dbReference>
<dbReference type="CDD" id="cd17909">
    <property type="entry name" value="CheC_ClassI"/>
    <property type="match status" value="1"/>
</dbReference>
<dbReference type="PANTHER" id="PTHR43693:SF1">
    <property type="entry name" value="PROTEIN PHOSPHATASE CHEZ"/>
    <property type="match status" value="1"/>
</dbReference>
<evidence type="ECO:0000256" key="2">
    <source>
        <dbReference type="ARBA" id="ARBA00022801"/>
    </source>
</evidence>
<comment type="caution">
    <text evidence="4">The sequence shown here is derived from an EMBL/GenBank/DDBJ whole genome shotgun (WGS) entry which is preliminary data.</text>
</comment>
<dbReference type="RefSeq" id="WP_088554193.1">
    <property type="nucleotide sequence ID" value="NZ_BDGJ01000111.1"/>
</dbReference>
<accession>A0A1Z5HTT6</accession>
<dbReference type="InterPro" id="IPR028976">
    <property type="entry name" value="CheC-like_sf"/>
</dbReference>
<proteinExistence type="predicted"/>
<feature type="domain" description="CheC-like protein" evidence="3">
    <location>
        <begin position="108"/>
        <end position="143"/>
    </location>
</feature>
<dbReference type="AlphaFoldDB" id="A0A1Z5HTT6"/>
<evidence type="ECO:0000313" key="4">
    <source>
        <dbReference type="EMBL" id="GAW92949.1"/>
    </source>
</evidence>
<name>A0A1Z5HTT6_9FIRM</name>
<dbReference type="SUPFAM" id="SSF103039">
    <property type="entry name" value="CheC-like"/>
    <property type="match status" value="1"/>
</dbReference>
<keyword evidence="2" id="KW-0378">Hydrolase</keyword>
<keyword evidence="5" id="KW-1185">Reference proteome</keyword>
<dbReference type="PANTHER" id="PTHR43693">
    <property type="entry name" value="PROTEIN PHOSPHATASE CHEZ"/>
    <property type="match status" value="1"/>
</dbReference>
<dbReference type="GO" id="GO:0006935">
    <property type="term" value="P:chemotaxis"/>
    <property type="evidence" value="ECO:0007669"/>
    <property type="project" value="UniProtKB-KW"/>
</dbReference>
<dbReference type="Proteomes" id="UP000197032">
    <property type="component" value="Unassembled WGS sequence"/>
</dbReference>
<evidence type="ECO:0000313" key="5">
    <source>
        <dbReference type="Proteomes" id="UP000197032"/>
    </source>
</evidence>
<dbReference type="InterPro" id="IPR050992">
    <property type="entry name" value="CheZ_family_phosphatases"/>
</dbReference>
<reference evidence="5" key="1">
    <citation type="journal article" date="2017" name="Appl. Environ. Microbiol.">
        <title>Genomic Analysis of Calderihabitans maritimus KKC1, a Thermophilic, Hydrogenogenic, Carboxydotrophic Bacterium Isolated from Marine Sediment.</title>
        <authorList>
            <person name="Omae K."/>
            <person name="Yoneda Y."/>
            <person name="Fukuyama Y."/>
            <person name="Yoshida T."/>
            <person name="Sako Y."/>
        </authorList>
    </citation>
    <scope>NUCLEOTIDE SEQUENCE [LARGE SCALE GENOMIC DNA]</scope>
    <source>
        <strain evidence="5">KKC1</strain>
    </source>
</reference>
<dbReference type="Pfam" id="PF04509">
    <property type="entry name" value="CheC"/>
    <property type="match status" value="2"/>
</dbReference>
<sequence length="204" mass="21874">MQWINLSPIHLDALKEIGNIGAGHAATALSKLVNQMVKMEVPEAGVIRFNDIFSMVGREDELVACVISKVSGKAPGSILFILDEKSAHALVDLMMGLKIGTTRELNDMTSSLLEELGNILTGAFLTALSQATNITLVPSVPALAFDMLGAVLSSAFLEGGCFAEEVLIIRTRFFNDQTKIDGHFFLVPEVKALSTILKSLGLSI</sequence>
<evidence type="ECO:0000259" key="3">
    <source>
        <dbReference type="Pfam" id="PF04509"/>
    </source>
</evidence>
<gene>
    <name evidence="4" type="ORF">KKC1_20940</name>
</gene>
<organism evidence="4 5">
    <name type="scientific">Calderihabitans maritimus</name>
    <dbReference type="NCBI Taxonomy" id="1246530"/>
    <lineage>
        <taxon>Bacteria</taxon>
        <taxon>Bacillati</taxon>
        <taxon>Bacillota</taxon>
        <taxon>Clostridia</taxon>
        <taxon>Neomoorellales</taxon>
        <taxon>Calderihabitantaceae</taxon>
        <taxon>Calderihabitans</taxon>
    </lineage>
</organism>
<feature type="domain" description="CheC-like protein" evidence="3">
    <location>
        <begin position="9"/>
        <end position="43"/>
    </location>
</feature>
<dbReference type="EMBL" id="BDGJ01000111">
    <property type="protein sequence ID" value="GAW92949.1"/>
    <property type="molecule type" value="Genomic_DNA"/>
</dbReference>
<dbReference type="GO" id="GO:0016787">
    <property type="term" value="F:hydrolase activity"/>
    <property type="evidence" value="ECO:0007669"/>
    <property type="project" value="UniProtKB-KW"/>
</dbReference>
<evidence type="ECO:0000256" key="1">
    <source>
        <dbReference type="ARBA" id="ARBA00022500"/>
    </source>
</evidence>
<keyword evidence="1" id="KW-0145">Chemotaxis</keyword>
<dbReference type="OrthoDB" id="9812187at2"/>
<dbReference type="Gene3D" id="3.40.1550.10">
    <property type="entry name" value="CheC-like"/>
    <property type="match status" value="1"/>
</dbReference>